<dbReference type="Gene3D" id="3.30.40.10">
    <property type="entry name" value="Zinc/RING finger domain, C3HC4 (zinc finger)"/>
    <property type="match status" value="1"/>
</dbReference>
<evidence type="ECO:0000256" key="1">
    <source>
        <dbReference type="ARBA" id="ARBA00022723"/>
    </source>
</evidence>
<evidence type="ECO:0000256" key="4">
    <source>
        <dbReference type="PROSITE-ProRule" id="PRU00024"/>
    </source>
</evidence>
<proteinExistence type="predicted"/>
<dbReference type="SUPFAM" id="SSF57850">
    <property type="entry name" value="RING/U-box"/>
    <property type="match status" value="1"/>
</dbReference>
<dbReference type="GO" id="GO:0008270">
    <property type="term" value="F:zinc ion binding"/>
    <property type="evidence" value="ECO:0007669"/>
    <property type="project" value="UniProtKB-KW"/>
</dbReference>
<dbReference type="InterPro" id="IPR027370">
    <property type="entry name" value="Znf-RING_euk"/>
</dbReference>
<dbReference type="InterPro" id="IPR050143">
    <property type="entry name" value="TRIM/RBCC"/>
</dbReference>
<feature type="domain" description="RING-type" evidence="5">
    <location>
        <begin position="18"/>
        <end position="59"/>
    </location>
</feature>
<keyword evidence="2 4" id="KW-0863">Zinc-finger</keyword>
<dbReference type="EMBL" id="REGN01000739">
    <property type="protein sequence ID" value="RNA39573.1"/>
    <property type="molecule type" value="Genomic_DNA"/>
</dbReference>
<organism evidence="7 8">
    <name type="scientific">Brachionus plicatilis</name>
    <name type="common">Marine rotifer</name>
    <name type="synonym">Brachionus muelleri</name>
    <dbReference type="NCBI Taxonomy" id="10195"/>
    <lineage>
        <taxon>Eukaryota</taxon>
        <taxon>Metazoa</taxon>
        <taxon>Spiralia</taxon>
        <taxon>Gnathifera</taxon>
        <taxon>Rotifera</taxon>
        <taxon>Eurotatoria</taxon>
        <taxon>Monogononta</taxon>
        <taxon>Pseudotrocha</taxon>
        <taxon>Ploima</taxon>
        <taxon>Brachionidae</taxon>
        <taxon>Brachionus</taxon>
    </lineage>
</organism>
<dbReference type="PANTHER" id="PTHR24103">
    <property type="entry name" value="E3 UBIQUITIN-PROTEIN LIGASE TRIM"/>
    <property type="match status" value="1"/>
</dbReference>
<evidence type="ECO:0000313" key="8">
    <source>
        <dbReference type="Proteomes" id="UP000276133"/>
    </source>
</evidence>
<comment type="caution">
    <text evidence="7">The sequence shown here is derived from an EMBL/GenBank/DDBJ whole genome shotgun (WGS) entry which is preliminary data.</text>
</comment>
<dbReference type="AlphaFoldDB" id="A0A3M7SUT0"/>
<dbReference type="PROSITE" id="PS50119">
    <property type="entry name" value="ZF_BBOX"/>
    <property type="match status" value="1"/>
</dbReference>
<dbReference type="PROSITE" id="PS50089">
    <property type="entry name" value="ZF_RING_2"/>
    <property type="match status" value="1"/>
</dbReference>
<evidence type="ECO:0000313" key="7">
    <source>
        <dbReference type="EMBL" id="RNA39573.1"/>
    </source>
</evidence>
<dbReference type="Proteomes" id="UP000276133">
    <property type="component" value="Unassembled WGS sequence"/>
</dbReference>
<accession>A0A3M7SUT0</accession>
<keyword evidence="1" id="KW-0479">Metal-binding</keyword>
<keyword evidence="3" id="KW-0862">Zinc</keyword>
<keyword evidence="8" id="KW-1185">Reference proteome</keyword>
<gene>
    <name evidence="7" type="ORF">BpHYR1_012648</name>
</gene>
<protein>
    <submittedName>
        <fullName evidence="7">RING finger nhl-1 isoform X1</fullName>
    </submittedName>
</protein>
<dbReference type="PROSITE" id="PS00518">
    <property type="entry name" value="ZF_RING_1"/>
    <property type="match status" value="1"/>
</dbReference>
<evidence type="ECO:0000256" key="2">
    <source>
        <dbReference type="ARBA" id="ARBA00022771"/>
    </source>
</evidence>
<dbReference type="Pfam" id="PF13445">
    <property type="entry name" value="zf-RING_UBOX"/>
    <property type="match status" value="1"/>
</dbReference>
<dbReference type="OrthoDB" id="111250at2759"/>
<evidence type="ECO:0000256" key="3">
    <source>
        <dbReference type="ARBA" id="ARBA00022833"/>
    </source>
</evidence>
<sequence length="454" mass="52540">MSSTEMNGKDAIFELIKCPICLEIFTDPRMLPCQHSFCRCCLERLAENDGRWGRCPQCRQLFRIPFNGVASFDVNRTIAQLLETIPKQSNERPVLRAKCASCRREEIITTCEHCKEALCKQCRVGHFEQVKGDLGKKILKIETESDKFLVKEVESLSKHESNLSKCKEIRILIQKKVGDIIQRIKDEESKLLDEVEDFERAETSFLSDKANRLKELENMSRFGTLSNKALIGKEETDGEVMNIGENCEKYLNILSEINKDLANRYINRRISFFNRDIPENFYSLGYVETIAQQDGAPFLTDEDMTDEKYETLEMQLKQVPKRNQSILRKNKYVPSSLQIKLNAKTRSKSIIEPRKFFQPYKIIGSEGEDDAEFKHPLVNWPVRFLAELTKSAHPFILLAKELTSLNRVIAPVLMSYIIDIILKQIKAYISKRVLFLKHPILSINIMNTIRTRSN</sequence>
<dbReference type="InterPro" id="IPR013083">
    <property type="entry name" value="Znf_RING/FYVE/PHD"/>
</dbReference>
<name>A0A3M7SUT0_BRAPC</name>
<evidence type="ECO:0000259" key="6">
    <source>
        <dbReference type="PROSITE" id="PS50119"/>
    </source>
</evidence>
<dbReference type="STRING" id="10195.A0A3M7SUT0"/>
<dbReference type="SMART" id="SM00184">
    <property type="entry name" value="RING"/>
    <property type="match status" value="1"/>
</dbReference>
<dbReference type="InterPro" id="IPR017907">
    <property type="entry name" value="Znf_RING_CS"/>
</dbReference>
<dbReference type="InterPro" id="IPR001841">
    <property type="entry name" value="Znf_RING"/>
</dbReference>
<feature type="domain" description="B box-type" evidence="6">
    <location>
        <begin position="99"/>
        <end position="141"/>
    </location>
</feature>
<evidence type="ECO:0000259" key="5">
    <source>
        <dbReference type="PROSITE" id="PS50089"/>
    </source>
</evidence>
<dbReference type="InterPro" id="IPR000315">
    <property type="entry name" value="Znf_B-box"/>
</dbReference>
<reference evidence="7 8" key="1">
    <citation type="journal article" date="2018" name="Sci. Rep.">
        <title>Genomic signatures of local adaptation to the degree of environmental predictability in rotifers.</title>
        <authorList>
            <person name="Franch-Gras L."/>
            <person name="Hahn C."/>
            <person name="Garcia-Roger E.M."/>
            <person name="Carmona M.J."/>
            <person name="Serra M."/>
            <person name="Gomez A."/>
        </authorList>
    </citation>
    <scope>NUCLEOTIDE SEQUENCE [LARGE SCALE GENOMIC DNA]</scope>
    <source>
        <strain evidence="7">HYR1</strain>
    </source>
</reference>